<keyword evidence="3" id="KW-1185">Reference proteome</keyword>
<dbReference type="InterPro" id="IPR052895">
    <property type="entry name" value="HetReg/Transcr_Mod"/>
</dbReference>
<accession>A0A2J6REF3</accession>
<sequence length="679" mass="77853">MAFTTGQDLYGFYEGAEEETSASIDQTPVRLPDSPGELEWYEHSPIDASHQIRLIELLPPQKKPEDRDSKEVVRCKIHSPSLTETPPYEALSYTWGKMNRHLVVAVVLDEGEEQALFVTPQLLMALRRLRLPVVSRYLWIDQLSIDQDNDVEKGPQIQLMGDIYRKAERVVIWLGEDRRYTVARPVFGQQIDSADLLSDLWKKITKSLDQTSTVSLEMMESLVDIRPCYHKQSIEEIRNLAVYEILNRPWFRRAWVFQEASLARELLVQYGSWEVRFEDFKRMVDAVSHLGAASVIAKGPRRRRLAKDTSGLEMVQLIQNARQRLFKTKDAALAKQDDNRFLSTLLQVLRRVEAFDPRDLIFAFLAFQTDEGITSTTESYQQTHEEVWKHATESIIKSSKSLDVFAALSGDVNRKPQMPSWVPSWSECFPYSRPIAGPGSRFRASRRMPHYWKDPERSASLIVRGKIIDAIASFKTPQIARHQGSHHPISLFLSWLVLVDSSRRYLYGFQKTLGDSLEVKLQTLEADLMRTVLADGVMGSEQPLRCVPEMVKIIKDGEHVRQVRDDGRIGELTEPEKETLATYEKLEDLAMIAEKKRVFYTENLQLGMAAGAVQEGDQIAIIHGSKVPLILRQAKGGSGEYYVISQCYLNGWMYGNSPRERPHPHGMWWKEEVDEFVLV</sequence>
<dbReference type="InterPro" id="IPR010730">
    <property type="entry name" value="HET"/>
</dbReference>
<evidence type="ECO:0000313" key="3">
    <source>
        <dbReference type="Proteomes" id="UP000235786"/>
    </source>
</evidence>
<dbReference type="STRING" id="1149755.A0A2J6REF3"/>
<dbReference type="Pfam" id="PF26639">
    <property type="entry name" value="Het-6_barrel"/>
    <property type="match status" value="1"/>
</dbReference>
<name>A0A2J6REF3_HYAVF</name>
<dbReference type="Pfam" id="PF06985">
    <property type="entry name" value="HET"/>
    <property type="match status" value="1"/>
</dbReference>
<dbReference type="PANTHER" id="PTHR24148:SF64">
    <property type="entry name" value="HETEROKARYON INCOMPATIBILITY DOMAIN-CONTAINING PROTEIN"/>
    <property type="match status" value="1"/>
</dbReference>
<evidence type="ECO:0000313" key="2">
    <source>
        <dbReference type="EMBL" id="PMD36894.1"/>
    </source>
</evidence>
<dbReference type="PANTHER" id="PTHR24148">
    <property type="entry name" value="ANKYRIN REPEAT DOMAIN-CONTAINING PROTEIN 39 HOMOLOG-RELATED"/>
    <property type="match status" value="1"/>
</dbReference>
<evidence type="ECO:0000259" key="1">
    <source>
        <dbReference type="Pfam" id="PF06985"/>
    </source>
</evidence>
<organism evidence="2 3">
    <name type="scientific">Hyaloscypha variabilis (strain UAMH 11265 / GT02V1 / F)</name>
    <name type="common">Meliniomyces variabilis</name>
    <dbReference type="NCBI Taxonomy" id="1149755"/>
    <lineage>
        <taxon>Eukaryota</taxon>
        <taxon>Fungi</taxon>
        <taxon>Dikarya</taxon>
        <taxon>Ascomycota</taxon>
        <taxon>Pezizomycotina</taxon>
        <taxon>Leotiomycetes</taxon>
        <taxon>Helotiales</taxon>
        <taxon>Hyaloscyphaceae</taxon>
        <taxon>Hyaloscypha</taxon>
        <taxon>Hyaloscypha variabilis</taxon>
    </lineage>
</organism>
<protein>
    <submittedName>
        <fullName evidence="2">HET-domain-containing protein</fullName>
    </submittedName>
</protein>
<dbReference type="AlphaFoldDB" id="A0A2J6REF3"/>
<feature type="domain" description="Heterokaryon incompatibility" evidence="1">
    <location>
        <begin position="88"/>
        <end position="259"/>
    </location>
</feature>
<dbReference type="OrthoDB" id="2157530at2759"/>
<proteinExistence type="predicted"/>
<dbReference type="EMBL" id="KZ613950">
    <property type="protein sequence ID" value="PMD36894.1"/>
    <property type="molecule type" value="Genomic_DNA"/>
</dbReference>
<dbReference type="Proteomes" id="UP000235786">
    <property type="component" value="Unassembled WGS sequence"/>
</dbReference>
<reference evidence="2 3" key="1">
    <citation type="submission" date="2016-04" db="EMBL/GenBank/DDBJ databases">
        <title>A degradative enzymes factory behind the ericoid mycorrhizal symbiosis.</title>
        <authorList>
            <consortium name="DOE Joint Genome Institute"/>
            <person name="Martino E."/>
            <person name="Morin E."/>
            <person name="Grelet G."/>
            <person name="Kuo A."/>
            <person name="Kohler A."/>
            <person name="Daghino S."/>
            <person name="Barry K."/>
            <person name="Choi C."/>
            <person name="Cichocki N."/>
            <person name="Clum A."/>
            <person name="Copeland A."/>
            <person name="Hainaut M."/>
            <person name="Haridas S."/>
            <person name="Labutti K."/>
            <person name="Lindquist E."/>
            <person name="Lipzen A."/>
            <person name="Khouja H.-R."/>
            <person name="Murat C."/>
            <person name="Ohm R."/>
            <person name="Olson A."/>
            <person name="Spatafora J."/>
            <person name="Veneault-Fourrey C."/>
            <person name="Henrissat B."/>
            <person name="Grigoriev I."/>
            <person name="Martin F."/>
            <person name="Perotto S."/>
        </authorList>
    </citation>
    <scope>NUCLEOTIDE SEQUENCE [LARGE SCALE GENOMIC DNA]</scope>
    <source>
        <strain evidence="2 3">F</strain>
    </source>
</reference>
<gene>
    <name evidence="2" type="ORF">L207DRAFT_515371</name>
</gene>